<comment type="caution">
    <text evidence="9">The sequence shown here is derived from an EMBL/GenBank/DDBJ whole genome shotgun (WGS) entry which is preliminary data.</text>
</comment>
<dbReference type="Gene3D" id="6.10.140.2220">
    <property type="match status" value="1"/>
</dbReference>
<dbReference type="Gene3D" id="3.30.70.330">
    <property type="match status" value="1"/>
</dbReference>
<keyword evidence="1" id="KW-0479">Metal-binding</keyword>
<evidence type="ECO:0000313" key="9">
    <source>
        <dbReference type="EMBL" id="PRW39259.1"/>
    </source>
</evidence>
<dbReference type="InterPro" id="IPR002893">
    <property type="entry name" value="Znf_MYND"/>
</dbReference>
<dbReference type="GO" id="GO:0016787">
    <property type="term" value="F:hydrolase activity"/>
    <property type="evidence" value="ECO:0007669"/>
    <property type="project" value="UniProtKB-KW"/>
</dbReference>
<keyword evidence="2 4" id="KW-0863">Zinc-finger</keyword>
<feature type="region of interest" description="Disordered" evidence="6">
    <location>
        <begin position="95"/>
        <end position="169"/>
    </location>
</feature>
<dbReference type="EMBL" id="LHPG02000014">
    <property type="protein sequence ID" value="PRW39259.1"/>
    <property type="molecule type" value="Genomic_DNA"/>
</dbReference>
<dbReference type="AlphaFoldDB" id="A0A2P6TJ59"/>
<evidence type="ECO:0000256" key="4">
    <source>
        <dbReference type="PROSITE-ProRule" id="PRU00134"/>
    </source>
</evidence>
<protein>
    <submittedName>
        <fullName evidence="9">Ubiquitin carboxyl-terminal hydrolase 18-like</fullName>
    </submittedName>
</protein>
<evidence type="ECO:0000256" key="3">
    <source>
        <dbReference type="ARBA" id="ARBA00022833"/>
    </source>
</evidence>
<feature type="domain" description="MYND-type" evidence="8">
    <location>
        <begin position="179"/>
        <end position="221"/>
    </location>
</feature>
<dbReference type="GO" id="GO:0008270">
    <property type="term" value="F:zinc ion binding"/>
    <property type="evidence" value="ECO:0007669"/>
    <property type="project" value="UniProtKB-KW"/>
</dbReference>
<reference evidence="9 10" key="1">
    <citation type="journal article" date="2018" name="Plant J.">
        <title>Genome sequences of Chlorella sorokiniana UTEX 1602 and Micractinium conductrix SAG 241.80: implications to maltose excretion by a green alga.</title>
        <authorList>
            <person name="Arriola M.B."/>
            <person name="Velmurugan N."/>
            <person name="Zhang Y."/>
            <person name="Plunkett M.H."/>
            <person name="Hondzo H."/>
            <person name="Barney B.M."/>
        </authorList>
    </citation>
    <scope>NUCLEOTIDE SEQUENCE [LARGE SCALE GENOMIC DNA]</scope>
    <source>
        <strain evidence="10">UTEX 1602</strain>
    </source>
</reference>
<dbReference type="SMART" id="SM00360">
    <property type="entry name" value="RRM"/>
    <property type="match status" value="1"/>
</dbReference>
<keyword evidence="10" id="KW-1185">Reference proteome</keyword>
<organism evidence="9 10">
    <name type="scientific">Chlorella sorokiniana</name>
    <name type="common">Freshwater green alga</name>
    <dbReference type="NCBI Taxonomy" id="3076"/>
    <lineage>
        <taxon>Eukaryota</taxon>
        <taxon>Viridiplantae</taxon>
        <taxon>Chlorophyta</taxon>
        <taxon>core chlorophytes</taxon>
        <taxon>Trebouxiophyceae</taxon>
        <taxon>Chlorellales</taxon>
        <taxon>Chlorellaceae</taxon>
        <taxon>Chlorella clade</taxon>
        <taxon>Chlorella</taxon>
    </lineage>
</organism>
<feature type="domain" description="RRM" evidence="7">
    <location>
        <begin position="7"/>
        <end position="90"/>
    </location>
</feature>
<evidence type="ECO:0000256" key="5">
    <source>
        <dbReference type="PROSITE-ProRule" id="PRU00176"/>
    </source>
</evidence>
<evidence type="ECO:0000313" key="10">
    <source>
        <dbReference type="Proteomes" id="UP000239899"/>
    </source>
</evidence>
<accession>A0A2P6TJ59</accession>
<dbReference type="InterPro" id="IPR012677">
    <property type="entry name" value="Nucleotide-bd_a/b_plait_sf"/>
</dbReference>
<dbReference type="OrthoDB" id="58802at2759"/>
<dbReference type="PROSITE" id="PS50102">
    <property type="entry name" value="RRM"/>
    <property type="match status" value="1"/>
</dbReference>
<dbReference type="InterPro" id="IPR000504">
    <property type="entry name" value="RRM_dom"/>
</dbReference>
<dbReference type="Proteomes" id="UP000239899">
    <property type="component" value="Unassembled WGS sequence"/>
</dbReference>
<proteinExistence type="predicted"/>
<dbReference type="CDD" id="cd00590">
    <property type="entry name" value="RRM_SF"/>
    <property type="match status" value="1"/>
</dbReference>
<feature type="compositionally biased region" description="Polar residues" evidence="6">
    <location>
        <begin position="95"/>
        <end position="104"/>
    </location>
</feature>
<dbReference type="GO" id="GO:0003723">
    <property type="term" value="F:RNA binding"/>
    <property type="evidence" value="ECO:0007669"/>
    <property type="project" value="UniProtKB-UniRule"/>
</dbReference>
<feature type="region of interest" description="Disordered" evidence="6">
    <location>
        <begin position="518"/>
        <end position="541"/>
    </location>
</feature>
<evidence type="ECO:0000259" key="8">
    <source>
        <dbReference type="PROSITE" id="PS50865"/>
    </source>
</evidence>
<evidence type="ECO:0000259" key="7">
    <source>
        <dbReference type="PROSITE" id="PS50102"/>
    </source>
</evidence>
<dbReference type="PROSITE" id="PS01360">
    <property type="entry name" value="ZF_MYND_1"/>
    <property type="match status" value="1"/>
</dbReference>
<evidence type="ECO:0000256" key="6">
    <source>
        <dbReference type="SAM" id="MobiDB-lite"/>
    </source>
</evidence>
<dbReference type="Pfam" id="PF01753">
    <property type="entry name" value="zf-MYND"/>
    <property type="match status" value="1"/>
</dbReference>
<dbReference type="SUPFAM" id="SSF54928">
    <property type="entry name" value="RNA-binding domain, RBD"/>
    <property type="match status" value="1"/>
</dbReference>
<feature type="compositionally biased region" description="Low complexity" evidence="6">
    <location>
        <begin position="141"/>
        <end position="166"/>
    </location>
</feature>
<dbReference type="InterPro" id="IPR035979">
    <property type="entry name" value="RBD_domain_sf"/>
</dbReference>
<dbReference type="PROSITE" id="PS50865">
    <property type="entry name" value="ZF_MYND_2"/>
    <property type="match status" value="1"/>
</dbReference>
<evidence type="ECO:0000256" key="2">
    <source>
        <dbReference type="ARBA" id="ARBA00022771"/>
    </source>
</evidence>
<name>A0A2P6TJ59_CHLSO</name>
<sequence length="683" mass="71885">MDEHPTSELWIGGLADDLLPAEVKEVLGRYGTAHFVHMGHHPDPNKPLAYAKVTMGSIAEATHAKNALNGVYVDELCNPGEVLLIRFARIGTAAYSSGPTSPSYASPRARPFGRAGSQAEAAHSPRAAPTPTANGGTPARAASSMPSAHSGSSLASSVAGGSAAAPAPAPPLLPPPQRCGSCGAAESATLVLRRCSACKAVAYCTSECQLRDWTARHSGECGTLQGLARLLAAQPAVAATLKDALEAPGSGLGRAVQSLLQARLETPEQFYLPKPSLARYAGFEAVVGGTRLPLNVDRLVDANVLDGLFEEPHSGDVLGPGQGRTNISPSFAGASLLETCCFLRWLYQPDCAVLEEFSAAAAAGGLLGAARLAHQLDARLAHQLDAGSLLEKIGSHLIEAMPAATTAQLIDCLRLADSCELEALADTCIDQLASKLLAELPWPEPLPGQLGGCYAPTLVSLMGRMAASSAGVQETKVAAALADQKRTAEAALAEQKRTADAALADALAEQLRTAQSALAEEKRRATTTSASLAPPVNQPSAYVPPDLPRAVRINKFFKKFVLDIDYPAAMPSPGPSGNGSLQHILQDLPGLYGTKWTVTMTATSSSTLRVYLDSWHQGYPDWHRDKRPIRFYYTAAVLSPAHVQCDNDHGQCINRLPTVFRAAQGLPSRLSIQFAIEWCECAP</sequence>
<keyword evidence="3" id="KW-0862">Zinc</keyword>
<evidence type="ECO:0000256" key="1">
    <source>
        <dbReference type="ARBA" id="ARBA00022723"/>
    </source>
</evidence>
<dbReference type="SUPFAM" id="SSF144232">
    <property type="entry name" value="HIT/MYND zinc finger-like"/>
    <property type="match status" value="1"/>
</dbReference>
<keyword evidence="5" id="KW-0694">RNA-binding</keyword>
<gene>
    <name evidence="9" type="ORF">C2E21_7036</name>
</gene>